<dbReference type="AlphaFoldDB" id="A0A1V3XRK5"/>
<dbReference type="GO" id="GO:0016740">
    <property type="term" value="F:transferase activity"/>
    <property type="evidence" value="ECO:0007669"/>
    <property type="project" value="UniProtKB-KW"/>
</dbReference>
<evidence type="ECO:0000256" key="1">
    <source>
        <dbReference type="SAM" id="MobiDB-lite"/>
    </source>
</evidence>
<keyword evidence="2" id="KW-0436">Ligase</keyword>
<dbReference type="EC" id="6.3.2.3" evidence="2"/>
<protein>
    <submittedName>
        <fullName evidence="2">GNAT-family acetyltransferase TIGR03103 domain protein</fullName>
        <ecNumber evidence="2">6.3.2.3</ecNumber>
    </submittedName>
</protein>
<evidence type="ECO:0000313" key="3">
    <source>
        <dbReference type="Proteomes" id="UP000189229"/>
    </source>
</evidence>
<feature type="region of interest" description="Disordered" evidence="1">
    <location>
        <begin position="36"/>
        <end position="65"/>
    </location>
</feature>
<evidence type="ECO:0000313" key="2">
    <source>
        <dbReference type="EMBL" id="OOK81819.1"/>
    </source>
</evidence>
<reference evidence="2 3" key="1">
    <citation type="submission" date="2017-02" db="EMBL/GenBank/DDBJ databases">
        <title>Complete genome sequences of Mycobacterium kansasii strains isolated from rhesus macaques.</title>
        <authorList>
            <person name="Panda A."/>
            <person name="Nagaraj S."/>
            <person name="Zhao X."/>
            <person name="Tettelin H."/>
            <person name="Detolla L.J."/>
        </authorList>
    </citation>
    <scope>NUCLEOTIDE SEQUENCE [LARGE SCALE GENOMIC DNA]</scope>
    <source>
        <strain evidence="2 3">11-3813</strain>
    </source>
</reference>
<organism evidence="2 3">
    <name type="scientific">Mycobacterium kansasii</name>
    <dbReference type="NCBI Taxonomy" id="1768"/>
    <lineage>
        <taxon>Bacteria</taxon>
        <taxon>Bacillati</taxon>
        <taxon>Actinomycetota</taxon>
        <taxon>Actinomycetes</taxon>
        <taxon>Mycobacteriales</taxon>
        <taxon>Mycobacteriaceae</taxon>
        <taxon>Mycobacterium</taxon>
    </lineage>
</organism>
<gene>
    <name evidence="2" type="ORF">BZL30_0554</name>
</gene>
<proteinExistence type="predicted"/>
<name>A0A1V3XRK5_MYCKA</name>
<keyword evidence="2" id="KW-0808">Transferase</keyword>
<sequence>MDEVTQATVAKAGWQLDDVLPEGIRLQVRSTANLHQGGTIRDVTEKVNPNFAESPSRPPRRSVSR</sequence>
<dbReference type="GO" id="GO:0004363">
    <property type="term" value="F:glutathione synthase activity"/>
    <property type="evidence" value="ECO:0007669"/>
    <property type="project" value="UniProtKB-EC"/>
</dbReference>
<dbReference type="Proteomes" id="UP000189229">
    <property type="component" value="Unassembled WGS sequence"/>
</dbReference>
<comment type="caution">
    <text evidence="2">The sequence shown here is derived from an EMBL/GenBank/DDBJ whole genome shotgun (WGS) entry which is preliminary data.</text>
</comment>
<dbReference type="EMBL" id="MVBM01000001">
    <property type="protein sequence ID" value="OOK81819.1"/>
    <property type="molecule type" value="Genomic_DNA"/>
</dbReference>
<accession>A0A1V3XRK5</accession>